<evidence type="ECO:0000256" key="4">
    <source>
        <dbReference type="ARBA" id="ARBA00023284"/>
    </source>
</evidence>
<organism evidence="6 7">
    <name type="scientific">Negadavirga shengliensis</name>
    <dbReference type="NCBI Taxonomy" id="1389218"/>
    <lineage>
        <taxon>Bacteria</taxon>
        <taxon>Pseudomonadati</taxon>
        <taxon>Bacteroidota</taxon>
        <taxon>Cytophagia</taxon>
        <taxon>Cytophagales</taxon>
        <taxon>Cyclobacteriaceae</taxon>
        <taxon>Negadavirga</taxon>
    </lineage>
</organism>
<dbReference type="SUPFAM" id="SSF52833">
    <property type="entry name" value="Thioredoxin-like"/>
    <property type="match status" value="1"/>
</dbReference>
<evidence type="ECO:0000256" key="1">
    <source>
        <dbReference type="ARBA" id="ARBA00004196"/>
    </source>
</evidence>
<keyword evidence="7" id="KW-1185">Reference proteome</keyword>
<evidence type="ECO:0000256" key="2">
    <source>
        <dbReference type="ARBA" id="ARBA00022748"/>
    </source>
</evidence>
<dbReference type="InterPro" id="IPR012336">
    <property type="entry name" value="Thioredoxin-like_fold"/>
</dbReference>
<dbReference type="Gene3D" id="3.40.30.10">
    <property type="entry name" value="Glutaredoxin"/>
    <property type="match status" value="1"/>
</dbReference>
<comment type="subcellular location">
    <subcellularLocation>
        <location evidence="1">Cell envelope</location>
    </subcellularLocation>
</comment>
<dbReference type="Pfam" id="PF13905">
    <property type="entry name" value="Thioredoxin_8"/>
    <property type="match status" value="1"/>
</dbReference>
<dbReference type="Proteomes" id="UP001595818">
    <property type="component" value="Unassembled WGS sequence"/>
</dbReference>
<dbReference type="PANTHER" id="PTHR42852">
    <property type="entry name" value="THIOL:DISULFIDE INTERCHANGE PROTEIN DSBE"/>
    <property type="match status" value="1"/>
</dbReference>
<accession>A0ABV9T1X4</accession>
<evidence type="ECO:0000256" key="3">
    <source>
        <dbReference type="ARBA" id="ARBA00023157"/>
    </source>
</evidence>
<dbReference type="InterPro" id="IPR050553">
    <property type="entry name" value="Thioredoxin_ResA/DsbE_sf"/>
</dbReference>
<feature type="domain" description="Thioredoxin" evidence="5">
    <location>
        <begin position="343"/>
        <end position="504"/>
    </location>
</feature>
<sequence>MQRIHCNSKKNNAYRYIFLLNVLIALQSGCISKTEKQDKEKQPLKGVVLKFKNIGENTRKYVSHRSGPYIQSGICDLAYTDRLRQTEKICLEDSIHLNIETGRNMLNVDFSFQVLDQIGFLLMAGDSIEVDYRENFPYLKVTNREYNDIELNFEGYFFDRLQRNGNSATGYLNSGYVVLQTLTGGKNVPSIDSLQHLAKDESKLYFHLLDSLIDRDYISQDYFDFYSNRRRFFDLSMESDKTDDTELVSKYHSRFDDNLLDFYFYQSALERFIYRYGKIKNVKMIRSSNGSNPDYRELFDLITKENDIPELTHKAILNKTLVNVIRNFPSDDIKTYVAKYMELTSDTLFHDFLVSKYNLDFDTSHELKLTSLSSIASDFKSHLETQKGKLVYVDFWASWCAPCIRALPASKVLHKEFKENVAFVYLSIDENEEAWRKAVEKYELDDPSGSFLITNSKVSALLEDIQLESIPRYLLYDIEGNLVHKNAPGPDSEEIRILFDKYLGK</sequence>
<dbReference type="PANTHER" id="PTHR42852:SF6">
    <property type="entry name" value="THIOL:DISULFIDE INTERCHANGE PROTEIN DSBE"/>
    <property type="match status" value="1"/>
</dbReference>
<dbReference type="PROSITE" id="PS51352">
    <property type="entry name" value="THIOREDOXIN_2"/>
    <property type="match status" value="1"/>
</dbReference>
<dbReference type="CDD" id="cd02966">
    <property type="entry name" value="TlpA_like_family"/>
    <property type="match status" value="1"/>
</dbReference>
<evidence type="ECO:0000313" key="6">
    <source>
        <dbReference type="EMBL" id="MFC4872477.1"/>
    </source>
</evidence>
<dbReference type="RefSeq" id="WP_377064904.1">
    <property type="nucleotide sequence ID" value="NZ_JBHSJJ010000006.1"/>
</dbReference>
<comment type="caution">
    <text evidence="6">The sequence shown here is derived from an EMBL/GenBank/DDBJ whole genome shotgun (WGS) entry which is preliminary data.</text>
</comment>
<dbReference type="EMBL" id="JBHSJJ010000006">
    <property type="protein sequence ID" value="MFC4872477.1"/>
    <property type="molecule type" value="Genomic_DNA"/>
</dbReference>
<keyword evidence="3" id="KW-1015">Disulfide bond</keyword>
<gene>
    <name evidence="6" type="ORF">ACFPFU_12330</name>
</gene>
<name>A0ABV9T1X4_9BACT</name>
<reference evidence="7" key="1">
    <citation type="journal article" date="2019" name="Int. J. Syst. Evol. Microbiol.">
        <title>The Global Catalogue of Microorganisms (GCM) 10K type strain sequencing project: providing services to taxonomists for standard genome sequencing and annotation.</title>
        <authorList>
            <consortium name="The Broad Institute Genomics Platform"/>
            <consortium name="The Broad Institute Genome Sequencing Center for Infectious Disease"/>
            <person name="Wu L."/>
            <person name="Ma J."/>
        </authorList>
    </citation>
    <scope>NUCLEOTIDE SEQUENCE [LARGE SCALE GENOMIC DNA]</scope>
    <source>
        <strain evidence="7">CGMCC 4.7466</strain>
    </source>
</reference>
<evidence type="ECO:0000313" key="7">
    <source>
        <dbReference type="Proteomes" id="UP001595818"/>
    </source>
</evidence>
<evidence type="ECO:0000259" key="5">
    <source>
        <dbReference type="PROSITE" id="PS51352"/>
    </source>
</evidence>
<protein>
    <submittedName>
        <fullName evidence="6">TlpA family protein disulfide reductase</fullName>
    </submittedName>
</protein>
<keyword evidence="2" id="KW-0201">Cytochrome c-type biogenesis</keyword>
<keyword evidence="4" id="KW-0676">Redox-active center</keyword>
<proteinExistence type="predicted"/>
<dbReference type="InterPro" id="IPR013766">
    <property type="entry name" value="Thioredoxin_domain"/>
</dbReference>
<dbReference type="InterPro" id="IPR036249">
    <property type="entry name" value="Thioredoxin-like_sf"/>
</dbReference>